<dbReference type="EMBL" id="CP058601">
    <property type="protein sequence ID" value="QLG51133.1"/>
    <property type="molecule type" value="Genomic_DNA"/>
</dbReference>
<keyword evidence="3" id="KW-1185">Reference proteome</keyword>
<keyword evidence="1" id="KW-0812">Transmembrane</keyword>
<keyword evidence="1" id="KW-1133">Transmembrane helix</keyword>
<proteinExistence type="predicted"/>
<reference evidence="2 3" key="1">
    <citation type="submission" date="2020-07" db="EMBL/GenBank/DDBJ databases">
        <authorList>
            <person name="Cui H."/>
        </authorList>
    </citation>
    <scope>NUCLEOTIDE SEQUENCE [LARGE SCALE GENOMIC DNA]</scope>
    <source>
        <strain evidence="2 3">YPL8</strain>
    </source>
</reference>
<evidence type="ECO:0000313" key="3">
    <source>
        <dbReference type="Proteomes" id="UP000509241"/>
    </source>
</evidence>
<evidence type="ECO:0000313" key="2">
    <source>
        <dbReference type="EMBL" id="QLG51133.1"/>
    </source>
</evidence>
<evidence type="ECO:0000256" key="1">
    <source>
        <dbReference type="SAM" id="Phobius"/>
    </source>
</evidence>
<feature type="transmembrane region" description="Helical" evidence="1">
    <location>
        <begin position="76"/>
        <end position="98"/>
    </location>
</feature>
<name>A0A7D5GQ65_9EURY</name>
<dbReference type="OrthoDB" id="162029at2157"/>
<feature type="transmembrane region" description="Helical" evidence="1">
    <location>
        <begin position="118"/>
        <end position="137"/>
    </location>
</feature>
<gene>
    <name evidence="2" type="ORF">HYG82_03435</name>
</gene>
<keyword evidence="1" id="KW-0472">Membrane</keyword>
<dbReference type="KEGG" id="haly:HYG82_03435"/>
<dbReference type="Proteomes" id="UP000509241">
    <property type="component" value="Chromosome"/>
</dbReference>
<protein>
    <submittedName>
        <fullName evidence="2">Uncharacterized protein</fullName>
    </submittedName>
</protein>
<dbReference type="AlphaFoldDB" id="A0A7D5GQ65"/>
<feature type="transmembrane region" description="Helical" evidence="1">
    <location>
        <begin position="37"/>
        <end position="55"/>
    </location>
</feature>
<organism evidence="2 3">
    <name type="scientific">Natrinema halophilum</name>
    <dbReference type="NCBI Taxonomy" id="1699371"/>
    <lineage>
        <taxon>Archaea</taxon>
        <taxon>Methanobacteriati</taxon>
        <taxon>Methanobacteriota</taxon>
        <taxon>Stenosarchaea group</taxon>
        <taxon>Halobacteria</taxon>
        <taxon>Halobacteriales</taxon>
        <taxon>Natrialbaceae</taxon>
        <taxon>Natrinema</taxon>
    </lineage>
</organism>
<sequence length="144" mass="15336">MTAALIAGTALGGILHATGNLRSVTAIYGLDGVVNEWTLVFCHSFVAAGPFVAIVTRLKRGKHVPRPLAESYRNPFLCACVGLSYGALLWVTVVAYGAPFLLGLAAGRAYPVPYHHSGSFVALLLFGAVLGAWFPLLRDFFTDQ</sequence>
<accession>A0A7D5GQ65</accession>